<feature type="compositionally biased region" description="Low complexity" evidence="3">
    <location>
        <begin position="528"/>
        <end position="539"/>
    </location>
</feature>
<dbReference type="AlphaFoldDB" id="A0A5B2X5Z0"/>
<dbReference type="SUPFAM" id="SSF56601">
    <property type="entry name" value="beta-lactamase/transpeptidase-like"/>
    <property type="match status" value="1"/>
</dbReference>
<dbReference type="Proteomes" id="UP000323454">
    <property type="component" value="Unassembled WGS sequence"/>
</dbReference>
<dbReference type="GO" id="GO:0000270">
    <property type="term" value="P:peptidoglycan metabolic process"/>
    <property type="evidence" value="ECO:0007669"/>
    <property type="project" value="TreeGrafter"/>
</dbReference>
<dbReference type="PRINTS" id="PR00922">
    <property type="entry name" value="DADACBPTASE3"/>
</dbReference>
<feature type="region of interest" description="Disordered" evidence="3">
    <location>
        <begin position="515"/>
        <end position="541"/>
    </location>
</feature>
<gene>
    <name evidence="4" type="primary">dacB</name>
    <name evidence="4" type="ORF">F0L68_23340</name>
</gene>
<dbReference type="NCBIfam" id="TIGR00666">
    <property type="entry name" value="PBP4"/>
    <property type="match status" value="1"/>
</dbReference>
<keyword evidence="4" id="KW-0645">Protease</keyword>
<evidence type="ECO:0000313" key="5">
    <source>
        <dbReference type="Proteomes" id="UP000323454"/>
    </source>
</evidence>
<dbReference type="OrthoDB" id="9802627at2"/>
<keyword evidence="4" id="KW-0121">Carboxypeptidase</keyword>
<evidence type="ECO:0000313" key="4">
    <source>
        <dbReference type="EMBL" id="KAA2258767.1"/>
    </source>
</evidence>
<evidence type="ECO:0000256" key="2">
    <source>
        <dbReference type="ARBA" id="ARBA00022801"/>
    </source>
</evidence>
<protein>
    <submittedName>
        <fullName evidence="4">D-alanyl-D-alanine carboxypeptidase/D-alanyl-D-alanine-endopeptidase</fullName>
        <ecNumber evidence="4">3.4.16.4</ecNumber>
    </submittedName>
</protein>
<dbReference type="InterPro" id="IPR012338">
    <property type="entry name" value="Beta-lactam/transpept-like"/>
</dbReference>
<proteinExistence type="inferred from homology"/>
<evidence type="ECO:0000256" key="1">
    <source>
        <dbReference type="ARBA" id="ARBA00006096"/>
    </source>
</evidence>
<name>A0A5B2X5Z0_9PSEU</name>
<dbReference type="GO" id="GO:0009002">
    <property type="term" value="F:serine-type D-Ala-D-Ala carboxypeptidase activity"/>
    <property type="evidence" value="ECO:0007669"/>
    <property type="project" value="UniProtKB-EC"/>
</dbReference>
<keyword evidence="5" id="KW-1185">Reference proteome</keyword>
<dbReference type="Pfam" id="PF02113">
    <property type="entry name" value="Peptidase_S13"/>
    <property type="match status" value="1"/>
</dbReference>
<reference evidence="4 5" key="2">
    <citation type="submission" date="2019-09" db="EMBL/GenBank/DDBJ databases">
        <authorList>
            <person name="Jin C."/>
        </authorList>
    </citation>
    <scope>NUCLEOTIDE SEQUENCE [LARGE SCALE GENOMIC DNA]</scope>
    <source>
        <strain evidence="4 5">AN110305</strain>
    </source>
</reference>
<accession>A0A5B2X5Z0</accession>
<comment type="caution">
    <text evidence="4">The sequence shown here is derived from an EMBL/GenBank/DDBJ whole genome shotgun (WGS) entry which is preliminary data.</text>
</comment>
<sequence>MTRRSLGHTPWVSSVAAGRRSTGHALVLVVVLALLFGLPSAALPGALLTGAVAEDGNPLGKDLDTILADPRLTGATVGLVVRNADTGSVLYTRNSAARQLPASNGKLLTSTAALELLGPDYTFGTSVLADGHRTGSTIGGNLYLRGTGDPTMLAKDYRDLAVRLAASGVRTVSGGLVADDTWFDSVRLGPGWSWDDEPFYYSAQTSALTVSPTTDYDAGSVIVRIRPGAVGRQAKVETDPPTDYLTIENGVTTGAAGSGTNVTVDRDHGTNTVRLTGSIGSDAAPDEEFVAVWNPTALVASFFRKALQDNGIRVVGGTSYRAAPAGATELAKHDSIPLRALLVPFMKLSNNMHAEILTKSAGRKESGVGSWDAGTRALAGKLAGLGVDPAALRMVDGSGLSRMDNVSPDQLAALLIAARGKPWFGPWYDSLPIAGVPDRLVGGTLRHRMTGTAAANNLRAKTGSMTGVTALSGYVTAADGEHLVFSFVQNDFLADSLKDVEDAVGVRLAEYRGPNDTSGHVRLPNQRAAAPPVSATPTVGRGASLECSWTKSC</sequence>
<dbReference type="EC" id="3.4.16.4" evidence="4"/>
<organism evidence="4 5">
    <name type="scientific">Solihabitans fulvus</name>
    <dbReference type="NCBI Taxonomy" id="1892852"/>
    <lineage>
        <taxon>Bacteria</taxon>
        <taxon>Bacillati</taxon>
        <taxon>Actinomycetota</taxon>
        <taxon>Actinomycetes</taxon>
        <taxon>Pseudonocardiales</taxon>
        <taxon>Pseudonocardiaceae</taxon>
        <taxon>Solihabitans</taxon>
    </lineage>
</organism>
<dbReference type="PANTHER" id="PTHR30023">
    <property type="entry name" value="D-ALANYL-D-ALANINE CARBOXYPEPTIDASE"/>
    <property type="match status" value="1"/>
</dbReference>
<dbReference type="Gene3D" id="3.50.80.20">
    <property type="entry name" value="D-Ala-D-Ala carboxypeptidase C, peptidase S13"/>
    <property type="match status" value="1"/>
</dbReference>
<comment type="similarity">
    <text evidence="1">Belongs to the peptidase S13 family.</text>
</comment>
<dbReference type="PANTHER" id="PTHR30023:SF0">
    <property type="entry name" value="PENICILLIN-SENSITIVE CARBOXYPEPTIDASE A"/>
    <property type="match status" value="1"/>
</dbReference>
<dbReference type="InterPro" id="IPR000667">
    <property type="entry name" value="Peptidase_S13"/>
</dbReference>
<dbReference type="Gene3D" id="3.40.710.10">
    <property type="entry name" value="DD-peptidase/beta-lactamase superfamily"/>
    <property type="match status" value="2"/>
</dbReference>
<keyword evidence="2 4" id="KW-0378">Hydrolase</keyword>
<reference evidence="4 5" key="1">
    <citation type="submission" date="2019-09" db="EMBL/GenBank/DDBJ databases">
        <title>Goodfellowia gen. nov., a new genus of the Pseudonocardineae related to Actinoalloteichus, containing Goodfellowia coeruleoviolacea gen. nov., comb. nov. gen. nov., comb. nov.</title>
        <authorList>
            <person name="Labeda D."/>
        </authorList>
    </citation>
    <scope>NUCLEOTIDE SEQUENCE [LARGE SCALE GENOMIC DNA]</scope>
    <source>
        <strain evidence="4 5">AN110305</strain>
    </source>
</reference>
<evidence type="ECO:0000256" key="3">
    <source>
        <dbReference type="SAM" id="MobiDB-lite"/>
    </source>
</evidence>
<dbReference type="GO" id="GO:0006508">
    <property type="term" value="P:proteolysis"/>
    <property type="evidence" value="ECO:0007669"/>
    <property type="project" value="InterPro"/>
</dbReference>
<dbReference type="EMBL" id="VUOB01000041">
    <property type="protein sequence ID" value="KAA2258767.1"/>
    <property type="molecule type" value="Genomic_DNA"/>
</dbReference>